<name>A0ABW9XV42_9BACL</name>
<keyword evidence="4" id="KW-1185">Reference proteome</keyword>
<dbReference type="Gene3D" id="2.60.40.1120">
    <property type="entry name" value="Carboxypeptidase-like, regulatory domain"/>
    <property type="match status" value="1"/>
</dbReference>
<dbReference type="RefSeq" id="WP_161745412.1">
    <property type="nucleotide sequence ID" value="NZ_JAAAMV010000021.1"/>
</dbReference>
<gene>
    <name evidence="3" type="ORF">GT019_21890</name>
</gene>
<dbReference type="EMBL" id="JAAAMV010000021">
    <property type="protein sequence ID" value="NBD26533.1"/>
    <property type="molecule type" value="Genomic_DNA"/>
</dbReference>
<sequence length="880" mass="97226">MTTKQPCAFDLDHEEMASIERKLQEKRAVARPRERELFGVFEEALTEEEAWALKYLYAYMPVNDLADYDGRLFLSHVRKTLEIRERMPWGTRVPDRLFLAFVLPYRVNTENIEDSRGVLHAELAERTLPLTMADAILETNYWCHEKAVYVGSDLRTLSPLSMIRNARGRCGEESTLAVAALRSIGIPARQVYTPLWAHCDSNHAWVEAWADGTWHYFGACEPEARLNQGWFSPPARRAMLVNTRIAGDYRGPEDITLAHERFTEINLLANYAPARTLTVAVKDEQGMPASGAQVRFELYNMAEFQPIATLPTNERGEAVLITGYGDLLIRAAKDGRWGEAAAVADADRIEIVLASAGLTVGTVDLDMTPPPEREGEAGESLPEETISRHNRRLEEGARIRAAYEATFLNEVQAAELAGTTGLPADRVWDVLRKARGNSREIAAFLREHAAVHGQWALLLLESLNEKDLTDTFRPALEDHLLGALDRRGELPEDVFVPYVLCPRVLHEMIVPYRRLFRSAFTEAEVTAFRAEPSALARKLGEGYAREEDLPNLKGKGNPAGTFNLMKGDRMSLAILFVAVCRSLGIPARLEPSEQKPQFRAGGSWQYAVMDEDAALEQAAAHPGTLRLLRDAEAPAEAPAAAYAENFTFARLENGVYKTLLYPHGKTDVYDKPFEAEPGSYRLTTGVRLKDGTVRVRFAYFAVRAGEETSVALTYREAEAELPVLGTLDASAAVALPDGTGKRLEALLGQDGAIAAWIEPEREPTKHLLRELGELADRFAELGTPIVLLVGDAEWTASFDPSHYPKLPAAVVFVRDSTSAAMPDAISRPPASEAGFPHLFVVDGERRIRYAASGYKIGTGKEALRALSGLSSVTMEGGAQA</sequence>
<dbReference type="SUPFAM" id="SSF54001">
    <property type="entry name" value="Cysteine proteinases"/>
    <property type="match status" value="2"/>
</dbReference>
<feature type="domain" description="Transglutaminase-like" evidence="2">
    <location>
        <begin position="162"/>
        <end position="221"/>
    </location>
</feature>
<evidence type="ECO:0000313" key="4">
    <source>
        <dbReference type="Proteomes" id="UP000665561"/>
    </source>
</evidence>
<feature type="region of interest" description="Disordered" evidence="1">
    <location>
        <begin position="363"/>
        <end position="385"/>
    </location>
</feature>
<accession>A0ABW9XV42</accession>
<protein>
    <submittedName>
        <fullName evidence="3">Transglutaminase domain-containing protein</fullName>
    </submittedName>
</protein>
<organism evidence="3 4">
    <name type="scientific">Paenibacillus glycinis</name>
    <dbReference type="NCBI Taxonomy" id="2697035"/>
    <lineage>
        <taxon>Bacteria</taxon>
        <taxon>Bacillati</taxon>
        <taxon>Bacillota</taxon>
        <taxon>Bacilli</taxon>
        <taxon>Bacillales</taxon>
        <taxon>Paenibacillaceae</taxon>
        <taxon>Paenibacillus</taxon>
    </lineage>
</organism>
<dbReference type="PANTHER" id="PTHR35532">
    <property type="entry name" value="SIMILAR TO POLYHYDROXYALKANOATE DEPOLYMERASE"/>
    <property type="match status" value="1"/>
</dbReference>
<dbReference type="SMART" id="SM00460">
    <property type="entry name" value="TGc"/>
    <property type="match status" value="1"/>
</dbReference>
<evidence type="ECO:0000256" key="1">
    <source>
        <dbReference type="SAM" id="MobiDB-lite"/>
    </source>
</evidence>
<dbReference type="Gene3D" id="3.10.620.30">
    <property type="match status" value="1"/>
</dbReference>
<dbReference type="PANTHER" id="PTHR35532:SF5">
    <property type="entry name" value="CARBOHYDRATE-BINDING DOMAIN-CONTAINING PROTEIN"/>
    <property type="match status" value="1"/>
</dbReference>
<evidence type="ECO:0000313" key="3">
    <source>
        <dbReference type="EMBL" id="NBD26533.1"/>
    </source>
</evidence>
<comment type="caution">
    <text evidence="3">The sequence shown here is derived from an EMBL/GenBank/DDBJ whole genome shotgun (WGS) entry which is preliminary data.</text>
</comment>
<proteinExistence type="predicted"/>
<dbReference type="InterPro" id="IPR038765">
    <property type="entry name" value="Papain-like_cys_pep_sf"/>
</dbReference>
<evidence type="ECO:0000259" key="2">
    <source>
        <dbReference type="SMART" id="SM00460"/>
    </source>
</evidence>
<reference evidence="3 4" key="1">
    <citation type="submission" date="2020-01" db="EMBL/GenBank/DDBJ databases">
        <title>Paenibacillus soybeanensis sp. nov. isolated from the nodules of soybean (Glycine max(L.) Merr).</title>
        <authorList>
            <person name="Wang H."/>
        </authorList>
    </citation>
    <scope>NUCLEOTIDE SEQUENCE [LARGE SCALE GENOMIC DNA]</scope>
    <source>
        <strain evidence="3 4">T1</strain>
    </source>
</reference>
<dbReference type="Proteomes" id="UP000665561">
    <property type="component" value="Unassembled WGS sequence"/>
</dbReference>
<dbReference type="Pfam" id="PF01841">
    <property type="entry name" value="Transglut_core"/>
    <property type="match status" value="2"/>
</dbReference>
<dbReference type="InterPro" id="IPR002931">
    <property type="entry name" value="Transglutaminase-like"/>
</dbReference>